<accession>A0ABV7V1J7</accession>
<gene>
    <name evidence="1" type="ORF">ACFOOT_01590</name>
</gene>
<dbReference type="RefSeq" id="WP_191324966.1">
    <property type="nucleotide sequence ID" value="NZ_BMZP01000013.1"/>
</dbReference>
<organism evidence="1 2">
    <name type="scientific">Novosphingobium pokkalii</name>
    <dbReference type="NCBI Taxonomy" id="1770194"/>
    <lineage>
        <taxon>Bacteria</taxon>
        <taxon>Pseudomonadati</taxon>
        <taxon>Pseudomonadota</taxon>
        <taxon>Alphaproteobacteria</taxon>
        <taxon>Sphingomonadales</taxon>
        <taxon>Sphingomonadaceae</taxon>
        <taxon>Novosphingobium</taxon>
    </lineage>
</organism>
<dbReference type="EMBL" id="JBHRYE010000003">
    <property type="protein sequence ID" value="MFC3670108.1"/>
    <property type="molecule type" value="Genomic_DNA"/>
</dbReference>
<name>A0ABV7V1J7_9SPHN</name>
<evidence type="ECO:0000313" key="2">
    <source>
        <dbReference type="Proteomes" id="UP001595683"/>
    </source>
</evidence>
<evidence type="ECO:0000313" key="1">
    <source>
        <dbReference type="EMBL" id="MFC3670108.1"/>
    </source>
</evidence>
<proteinExistence type="predicted"/>
<reference evidence="2" key="1">
    <citation type="journal article" date="2019" name="Int. J. Syst. Evol. Microbiol.">
        <title>The Global Catalogue of Microorganisms (GCM) 10K type strain sequencing project: providing services to taxonomists for standard genome sequencing and annotation.</title>
        <authorList>
            <consortium name="The Broad Institute Genomics Platform"/>
            <consortium name="The Broad Institute Genome Sequencing Center for Infectious Disease"/>
            <person name="Wu L."/>
            <person name="Ma J."/>
        </authorList>
    </citation>
    <scope>NUCLEOTIDE SEQUENCE [LARGE SCALE GENOMIC DNA]</scope>
    <source>
        <strain evidence="2">KCTC 42224</strain>
    </source>
</reference>
<sequence length="162" mass="18508">MAEEDDLIRAIYPAYDRLERALPHRTRSALKNRTRHLGVARVRHVWTNVEVALLRALYAAASPDRILAERFPHLELGQIHAKACHLGLRRPRRAPILLGVPVLDAVRQRAALAGLTMVELDRRARTGRYFQTCRRNLDLRCISRASQLLGGEIEVHWDDADI</sequence>
<comment type="caution">
    <text evidence="1">The sequence shown here is derived from an EMBL/GenBank/DDBJ whole genome shotgun (WGS) entry which is preliminary data.</text>
</comment>
<protein>
    <submittedName>
        <fullName evidence="1">Uncharacterized protein</fullName>
    </submittedName>
</protein>
<dbReference type="Proteomes" id="UP001595683">
    <property type="component" value="Unassembled WGS sequence"/>
</dbReference>
<keyword evidence="2" id="KW-1185">Reference proteome</keyword>